<evidence type="ECO:0000313" key="2">
    <source>
        <dbReference type="EMBL" id="GER37904.1"/>
    </source>
</evidence>
<dbReference type="EMBL" id="BKCP01005405">
    <property type="protein sequence ID" value="GER37904.1"/>
    <property type="molecule type" value="Genomic_DNA"/>
</dbReference>
<reference evidence="3" key="1">
    <citation type="journal article" date="2019" name="Curr. Biol.">
        <title>Genome Sequence of Striga asiatica Provides Insight into the Evolution of Plant Parasitism.</title>
        <authorList>
            <person name="Yoshida S."/>
            <person name="Kim S."/>
            <person name="Wafula E.K."/>
            <person name="Tanskanen J."/>
            <person name="Kim Y.M."/>
            <person name="Honaas L."/>
            <person name="Yang Z."/>
            <person name="Spallek T."/>
            <person name="Conn C.E."/>
            <person name="Ichihashi Y."/>
            <person name="Cheong K."/>
            <person name="Cui S."/>
            <person name="Der J.P."/>
            <person name="Gundlach H."/>
            <person name="Jiao Y."/>
            <person name="Hori C."/>
            <person name="Ishida J.K."/>
            <person name="Kasahara H."/>
            <person name="Kiba T."/>
            <person name="Kim M.S."/>
            <person name="Koo N."/>
            <person name="Laohavisit A."/>
            <person name="Lee Y.H."/>
            <person name="Lumba S."/>
            <person name="McCourt P."/>
            <person name="Mortimer J.C."/>
            <person name="Mutuku J.M."/>
            <person name="Nomura T."/>
            <person name="Sasaki-Sekimoto Y."/>
            <person name="Seto Y."/>
            <person name="Wang Y."/>
            <person name="Wakatake T."/>
            <person name="Sakakibara H."/>
            <person name="Demura T."/>
            <person name="Yamaguchi S."/>
            <person name="Yoneyama K."/>
            <person name="Manabe R.I."/>
            <person name="Nelson D.C."/>
            <person name="Schulman A.H."/>
            <person name="Timko M.P."/>
            <person name="dePamphilis C.W."/>
            <person name="Choi D."/>
            <person name="Shirasu K."/>
        </authorList>
    </citation>
    <scope>NUCLEOTIDE SEQUENCE [LARGE SCALE GENOMIC DNA]</scope>
    <source>
        <strain evidence="3">cv. UVA1</strain>
    </source>
</reference>
<accession>A0A5A7PYR4</accession>
<dbReference type="AlphaFoldDB" id="A0A5A7PYR4"/>
<keyword evidence="2" id="KW-0378">Hydrolase</keyword>
<comment type="caution">
    <text evidence="2">The sequence shown here is derived from an EMBL/GenBank/DDBJ whole genome shotgun (WGS) entry which is preliminary data.</text>
</comment>
<evidence type="ECO:0000256" key="1">
    <source>
        <dbReference type="SAM" id="MobiDB-lite"/>
    </source>
</evidence>
<sequence length="158" mass="17466">MADTSCPITTKLATCGDFITAWAGLSFKNSQRILNREGHRAVATPTPGNFRLPTPRHNSRRPPRLAREVQQPRCHAAASPAPRHFSPFTPLHFSPHAVTTVAPRRGRLRAAASDLVNAEIVRYYFPCPWMVGQARNAIGQLTMCLEVPPNIAKLIIHS</sequence>
<keyword evidence="3" id="KW-1185">Reference proteome</keyword>
<evidence type="ECO:0000313" key="3">
    <source>
        <dbReference type="Proteomes" id="UP000325081"/>
    </source>
</evidence>
<gene>
    <name evidence="2" type="ORF">STAS_14343</name>
</gene>
<name>A0A5A7PYR4_STRAF</name>
<protein>
    <submittedName>
        <fullName evidence="2">P-loop containing nucleoside triphosphatehydrolases superfamily protein</fullName>
    </submittedName>
</protein>
<dbReference type="GO" id="GO:0016787">
    <property type="term" value="F:hydrolase activity"/>
    <property type="evidence" value="ECO:0007669"/>
    <property type="project" value="UniProtKB-KW"/>
</dbReference>
<proteinExistence type="predicted"/>
<feature type="region of interest" description="Disordered" evidence="1">
    <location>
        <begin position="42"/>
        <end position="62"/>
    </location>
</feature>
<dbReference type="Proteomes" id="UP000325081">
    <property type="component" value="Unassembled WGS sequence"/>
</dbReference>
<organism evidence="2 3">
    <name type="scientific">Striga asiatica</name>
    <name type="common">Asiatic witchweed</name>
    <name type="synonym">Buchnera asiatica</name>
    <dbReference type="NCBI Taxonomy" id="4170"/>
    <lineage>
        <taxon>Eukaryota</taxon>
        <taxon>Viridiplantae</taxon>
        <taxon>Streptophyta</taxon>
        <taxon>Embryophyta</taxon>
        <taxon>Tracheophyta</taxon>
        <taxon>Spermatophyta</taxon>
        <taxon>Magnoliopsida</taxon>
        <taxon>eudicotyledons</taxon>
        <taxon>Gunneridae</taxon>
        <taxon>Pentapetalae</taxon>
        <taxon>asterids</taxon>
        <taxon>lamiids</taxon>
        <taxon>Lamiales</taxon>
        <taxon>Orobanchaceae</taxon>
        <taxon>Buchnereae</taxon>
        <taxon>Striga</taxon>
    </lineage>
</organism>